<feature type="transmembrane region" description="Helical" evidence="7">
    <location>
        <begin position="87"/>
        <end position="112"/>
    </location>
</feature>
<feature type="transmembrane region" description="Helical" evidence="7">
    <location>
        <begin position="148"/>
        <end position="165"/>
    </location>
</feature>
<dbReference type="Ensembl" id="ENSSANT00000088685.1">
    <property type="protein sequence ID" value="ENSSANP00000083450.1"/>
    <property type="gene ID" value="ENSSANG00000041414.1"/>
</dbReference>
<feature type="transmembrane region" description="Helical" evidence="7">
    <location>
        <begin position="298"/>
        <end position="320"/>
    </location>
</feature>
<keyword evidence="3" id="KW-0732">Signal</keyword>
<dbReference type="PANTHER" id="PTHR12011:SF277">
    <property type="entry name" value="ADHESION G-PROTEIN COUPLED RECEPTOR G4"/>
    <property type="match status" value="1"/>
</dbReference>
<feature type="domain" description="G-protein coupled receptors family 2 profile 2" evidence="9">
    <location>
        <begin position="88"/>
        <end position="322"/>
    </location>
</feature>
<evidence type="ECO:0000313" key="11">
    <source>
        <dbReference type="Proteomes" id="UP000472260"/>
    </source>
</evidence>
<feature type="transmembrane region" description="Helical" evidence="7">
    <location>
        <begin position="171"/>
        <end position="191"/>
    </location>
</feature>
<feature type="transmembrane region" description="Helical" evidence="7">
    <location>
        <begin position="226"/>
        <end position="250"/>
    </location>
</feature>
<evidence type="ECO:0000256" key="1">
    <source>
        <dbReference type="ARBA" id="ARBA00004141"/>
    </source>
</evidence>
<keyword evidence="6" id="KW-1015">Disulfide bond</keyword>
<dbReference type="PROSITE" id="PS50261">
    <property type="entry name" value="G_PROTEIN_RECEP_F2_4"/>
    <property type="match status" value="1"/>
</dbReference>
<dbReference type="InterPro" id="IPR000832">
    <property type="entry name" value="GPCR_2_secretin-like"/>
</dbReference>
<name>A0A671RJS5_9TELE</name>
<feature type="transmembrane region" description="Helical" evidence="7">
    <location>
        <begin position="124"/>
        <end position="141"/>
    </location>
</feature>
<accession>A0A671RJS5</accession>
<dbReference type="GO" id="GO:0007189">
    <property type="term" value="P:adenylate cyclase-activating G protein-coupled receptor signaling pathway"/>
    <property type="evidence" value="ECO:0007669"/>
    <property type="project" value="TreeGrafter"/>
</dbReference>
<dbReference type="GO" id="GO:0004930">
    <property type="term" value="F:G protein-coupled receptor activity"/>
    <property type="evidence" value="ECO:0007669"/>
    <property type="project" value="InterPro"/>
</dbReference>
<feature type="transmembrane region" description="Helical" evidence="7">
    <location>
        <begin position="271"/>
        <end position="292"/>
    </location>
</feature>
<dbReference type="InterPro" id="IPR046338">
    <property type="entry name" value="GAIN_dom_sf"/>
</dbReference>
<dbReference type="Pfam" id="PF00002">
    <property type="entry name" value="7tm_2"/>
    <property type="match status" value="1"/>
</dbReference>
<dbReference type="PRINTS" id="PR00249">
    <property type="entry name" value="GPCRSECRETIN"/>
</dbReference>
<dbReference type="GO" id="GO:0005886">
    <property type="term" value="C:plasma membrane"/>
    <property type="evidence" value="ECO:0007669"/>
    <property type="project" value="TreeGrafter"/>
</dbReference>
<proteinExistence type="predicted"/>
<feature type="domain" description="GAIN-B" evidence="8">
    <location>
        <begin position="1"/>
        <end position="79"/>
    </location>
</feature>
<evidence type="ECO:0000256" key="3">
    <source>
        <dbReference type="ARBA" id="ARBA00022729"/>
    </source>
</evidence>
<comment type="subcellular location">
    <subcellularLocation>
        <location evidence="1">Membrane</location>
        <topology evidence="1">Multi-pass membrane protein</topology>
    </subcellularLocation>
</comment>
<dbReference type="PANTHER" id="PTHR12011">
    <property type="entry name" value="ADHESION G-PROTEIN COUPLED RECEPTOR"/>
    <property type="match status" value="1"/>
</dbReference>
<evidence type="ECO:0000256" key="6">
    <source>
        <dbReference type="ARBA" id="ARBA00023157"/>
    </source>
</evidence>
<protein>
    <submittedName>
        <fullName evidence="10">Adhesion G-protein coupled receptor G2-like</fullName>
    </submittedName>
</protein>
<evidence type="ECO:0000259" key="9">
    <source>
        <dbReference type="PROSITE" id="PS50261"/>
    </source>
</evidence>
<dbReference type="GO" id="GO:0007166">
    <property type="term" value="P:cell surface receptor signaling pathway"/>
    <property type="evidence" value="ECO:0007669"/>
    <property type="project" value="InterPro"/>
</dbReference>
<evidence type="ECO:0000313" key="10">
    <source>
        <dbReference type="Ensembl" id="ENSSANP00000083450.1"/>
    </source>
</evidence>
<keyword evidence="5 7" id="KW-0472">Membrane</keyword>
<dbReference type="Proteomes" id="UP000472260">
    <property type="component" value="Unassembled WGS sequence"/>
</dbReference>
<keyword evidence="4 7" id="KW-1133">Transmembrane helix</keyword>
<dbReference type="InterPro" id="IPR057244">
    <property type="entry name" value="GAIN_B"/>
</dbReference>
<dbReference type="AlphaFoldDB" id="A0A671RJS5"/>
<reference evidence="10" key="2">
    <citation type="submission" date="2025-09" db="UniProtKB">
        <authorList>
            <consortium name="Ensembl"/>
        </authorList>
    </citation>
    <scope>IDENTIFICATION</scope>
</reference>
<dbReference type="Gene3D" id="1.20.1070.10">
    <property type="entry name" value="Rhodopsin 7-helix transmembrane proteins"/>
    <property type="match status" value="1"/>
</dbReference>
<sequence length="405" mass="45855">NTYVVSASVTNATGRIENLKEYIKDQDVQCVYWDFNKNDGYGGWNPKGCWTYNSSSDYTTCLCDHMTHFGVLLDVSRTPIDEKNEQILTLITYMGCGVSSCFLGITVLTYTLLEKLRRDYPSKILLNLSLALLGLNLVFLLNSWISSFGIYGLCIAVAVTLHYFLLTSFTWMGLGAVNMYFALVKVFNVYVPSYILKFCLLGWGIPLIILNYFIFFSCWVQNDVVFYVSVVSYIAFILLCNGSIFLVVLIQIRNMQVNQPAGTQNGILKDLRAVASLTFLLGLTWSVAFLAWGPVKVFLLYLFSILNSLQGFFIFVFHCLMKENVRKQWRIHLCCGAFKLQEYSEWSQTATVVPKHKPNPPNTFPFMASVRSIKSNSTQSSTVSLESSQHQMTITRPDLGKTLPI</sequence>
<keyword evidence="11" id="KW-1185">Reference proteome</keyword>
<dbReference type="InterPro" id="IPR017981">
    <property type="entry name" value="GPCR_2-like_7TM"/>
</dbReference>
<evidence type="ECO:0000256" key="5">
    <source>
        <dbReference type="ARBA" id="ARBA00023136"/>
    </source>
</evidence>
<evidence type="ECO:0000256" key="7">
    <source>
        <dbReference type="SAM" id="Phobius"/>
    </source>
</evidence>
<evidence type="ECO:0000259" key="8">
    <source>
        <dbReference type="PROSITE" id="PS50221"/>
    </source>
</evidence>
<feature type="transmembrane region" description="Helical" evidence="7">
    <location>
        <begin position="198"/>
        <end position="220"/>
    </location>
</feature>
<gene>
    <name evidence="10" type="primary">LOC107693880</name>
</gene>
<keyword evidence="2 7" id="KW-0812">Transmembrane</keyword>
<dbReference type="PROSITE" id="PS50221">
    <property type="entry name" value="GAIN_B"/>
    <property type="match status" value="1"/>
</dbReference>
<evidence type="ECO:0000256" key="4">
    <source>
        <dbReference type="ARBA" id="ARBA00022989"/>
    </source>
</evidence>
<dbReference type="SUPFAM" id="SSF81321">
    <property type="entry name" value="Family A G protein-coupled receptor-like"/>
    <property type="match status" value="1"/>
</dbReference>
<reference evidence="10" key="1">
    <citation type="submission" date="2025-08" db="UniProtKB">
        <authorList>
            <consortium name="Ensembl"/>
        </authorList>
    </citation>
    <scope>IDENTIFICATION</scope>
</reference>
<dbReference type="SMART" id="SM00303">
    <property type="entry name" value="GPS"/>
    <property type="match status" value="1"/>
</dbReference>
<dbReference type="Gene3D" id="2.60.220.50">
    <property type="match status" value="1"/>
</dbReference>
<dbReference type="InterPro" id="IPR017983">
    <property type="entry name" value="GPCR_2_secretin-like_CS"/>
</dbReference>
<evidence type="ECO:0000256" key="2">
    <source>
        <dbReference type="ARBA" id="ARBA00022692"/>
    </source>
</evidence>
<dbReference type="InterPro" id="IPR000203">
    <property type="entry name" value="GPS"/>
</dbReference>
<organism evidence="10 11">
    <name type="scientific">Sinocyclocheilus anshuiensis</name>
    <dbReference type="NCBI Taxonomy" id="1608454"/>
    <lineage>
        <taxon>Eukaryota</taxon>
        <taxon>Metazoa</taxon>
        <taxon>Chordata</taxon>
        <taxon>Craniata</taxon>
        <taxon>Vertebrata</taxon>
        <taxon>Euteleostomi</taxon>
        <taxon>Actinopterygii</taxon>
        <taxon>Neopterygii</taxon>
        <taxon>Teleostei</taxon>
        <taxon>Ostariophysi</taxon>
        <taxon>Cypriniformes</taxon>
        <taxon>Cyprinidae</taxon>
        <taxon>Cyprininae</taxon>
        <taxon>Sinocyclocheilus</taxon>
    </lineage>
</organism>
<dbReference type="PROSITE" id="PS00650">
    <property type="entry name" value="G_PROTEIN_RECEP_F2_2"/>
    <property type="match status" value="1"/>
</dbReference>
<dbReference type="Pfam" id="PF01825">
    <property type="entry name" value="GPS"/>
    <property type="match status" value="1"/>
</dbReference>